<evidence type="ECO:0000256" key="1">
    <source>
        <dbReference type="SAM" id="MobiDB-lite"/>
    </source>
</evidence>
<feature type="compositionally biased region" description="Polar residues" evidence="1">
    <location>
        <begin position="55"/>
        <end position="69"/>
    </location>
</feature>
<reference evidence="2" key="1">
    <citation type="submission" date="2021-06" db="EMBL/GenBank/DDBJ databases">
        <authorList>
            <person name="Kallberg Y."/>
            <person name="Tangrot J."/>
            <person name="Rosling A."/>
        </authorList>
    </citation>
    <scope>NUCLEOTIDE SEQUENCE</scope>
    <source>
        <strain evidence="2">IN212</strain>
    </source>
</reference>
<sequence length="80" mass="8852">MKQETTTLENASKVGTTDMADMDPEITGAILETLADFYGTKDAACENEKNKKTRSVNNNVSSKPENSTFPEIKIRDFGFD</sequence>
<keyword evidence="3" id="KW-1185">Reference proteome</keyword>
<comment type="caution">
    <text evidence="2">The sequence shown here is derived from an EMBL/GenBank/DDBJ whole genome shotgun (WGS) entry which is preliminary data.</text>
</comment>
<dbReference type="EMBL" id="CAJVPZ010079526">
    <property type="protein sequence ID" value="CAG8807041.1"/>
    <property type="molecule type" value="Genomic_DNA"/>
</dbReference>
<feature type="non-terminal residue" evidence="2">
    <location>
        <position position="80"/>
    </location>
</feature>
<evidence type="ECO:0000313" key="2">
    <source>
        <dbReference type="EMBL" id="CAG8807041.1"/>
    </source>
</evidence>
<dbReference type="Proteomes" id="UP000789396">
    <property type="component" value="Unassembled WGS sequence"/>
</dbReference>
<feature type="region of interest" description="Disordered" evidence="1">
    <location>
        <begin position="1"/>
        <end position="22"/>
    </location>
</feature>
<protein>
    <submittedName>
        <fullName evidence="2">13720_t:CDS:1</fullName>
    </submittedName>
</protein>
<accession>A0A9N9K255</accession>
<organism evidence="2 3">
    <name type="scientific">Racocetra fulgida</name>
    <dbReference type="NCBI Taxonomy" id="60492"/>
    <lineage>
        <taxon>Eukaryota</taxon>
        <taxon>Fungi</taxon>
        <taxon>Fungi incertae sedis</taxon>
        <taxon>Mucoromycota</taxon>
        <taxon>Glomeromycotina</taxon>
        <taxon>Glomeromycetes</taxon>
        <taxon>Diversisporales</taxon>
        <taxon>Gigasporaceae</taxon>
        <taxon>Racocetra</taxon>
    </lineage>
</organism>
<name>A0A9N9K255_9GLOM</name>
<gene>
    <name evidence="2" type="ORF">RFULGI_LOCUS18340</name>
</gene>
<proteinExistence type="predicted"/>
<dbReference type="OrthoDB" id="19092at2759"/>
<dbReference type="AlphaFoldDB" id="A0A9N9K255"/>
<feature type="region of interest" description="Disordered" evidence="1">
    <location>
        <begin position="47"/>
        <end position="80"/>
    </location>
</feature>
<evidence type="ECO:0000313" key="3">
    <source>
        <dbReference type="Proteomes" id="UP000789396"/>
    </source>
</evidence>
<feature type="compositionally biased region" description="Polar residues" evidence="1">
    <location>
        <begin position="1"/>
        <end position="15"/>
    </location>
</feature>